<proteinExistence type="predicted"/>
<dbReference type="EMBL" id="JANVFO010000024">
    <property type="protein sequence ID" value="KAJ3732436.1"/>
    <property type="molecule type" value="Genomic_DNA"/>
</dbReference>
<evidence type="ECO:0000256" key="5">
    <source>
        <dbReference type="SAM" id="MobiDB-lite"/>
    </source>
</evidence>
<dbReference type="PANTHER" id="PTHR23235:SF120">
    <property type="entry name" value="KRUPPEL-LIKE FACTOR 15"/>
    <property type="match status" value="1"/>
</dbReference>
<dbReference type="Pfam" id="PF00096">
    <property type="entry name" value="zf-C2H2"/>
    <property type="match status" value="1"/>
</dbReference>
<evidence type="ECO:0000256" key="2">
    <source>
        <dbReference type="ARBA" id="ARBA00022771"/>
    </source>
</evidence>
<evidence type="ECO:0000313" key="8">
    <source>
        <dbReference type="Proteomes" id="UP001176059"/>
    </source>
</evidence>
<name>A0AA38N079_9AGAR</name>
<keyword evidence="1" id="KW-0479">Metal-binding</keyword>
<dbReference type="GO" id="GO:0008270">
    <property type="term" value="F:zinc ion binding"/>
    <property type="evidence" value="ECO:0007669"/>
    <property type="project" value="UniProtKB-KW"/>
</dbReference>
<dbReference type="InterPro" id="IPR013087">
    <property type="entry name" value="Znf_C2H2_type"/>
</dbReference>
<feature type="compositionally biased region" description="Basic and acidic residues" evidence="5">
    <location>
        <begin position="163"/>
        <end position="173"/>
    </location>
</feature>
<dbReference type="PROSITE" id="PS00028">
    <property type="entry name" value="ZINC_FINGER_C2H2_1"/>
    <property type="match status" value="1"/>
</dbReference>
<evidence type="ECO:0000256" key="1">
    <source>
        <dbReference type="ARBA" id="ARBA00022723"/>
    </source>
</evidence>
<dbReference type="PROSITE" id="PS50157">
    <property type="entry name" value="ZINC_FINGER_C2H2_2"/>
    <property type="match status" value="2"/>
</dbReference>
<dbReference type="SMART" id="SM00355">
    <property type="entry name" value="ZnF_C2H2"/>
    <property type="match status" value="2"/>
</dbReference>
<dbReference type="AlphaFoldDB" id="A0AA38N079"/>
<keyword evidence="8" id="KW-1185">Reference proteome</keyword>
<dbReference type="InterPro" id="IPR036236">
    <property type="entry name" value="Znf_C2H2_sf"/>
</dbReference>
<feature type="domain" description="C2H2-type" evidence="6">
    <location>
        <begin position="326"/>
        <end position="356"/>
    </location>
</feature>
<reference evidence="7" key="1">
    <citation type="submission" date="2022-08" db="EMBL/GenBank/DDBJ databases">
        <authorList>
            <consortium name="DOE Joint Genome Institute"/>
            <person name="Min B."/>
            <person name="Sierra-Patev S."/>
            <person name="Naranjo-Ortiz M."/>
            <person name="Looney B."/>
            <person name="Konkel Z."/>
            <person name="Slot J.C."/>
            <person name="Sakamoto Y."/>
            <person name="Steenwyk J.L."/>
            <person name="Rokas A."/>
            <person name="Carro J."/>
            <person name="Camarero S."/>
            <person name="Ferreira P."/>
            <person name="Molpeceres G."/>
            <person name="Ruiz-duenas F.J."/>
            <person name="Serrano A."/>
            <person name="Henrissat B."/>
            <person name="Drula E."/>
            <person name="Hughes K.W."/>
            <person name="Mata J.L."/>
            <person name="Ishikawa N.K."/>
            <person name="Vargas-Isla R."/>
            <person name="Ushijima S."/>
            <person name="Smith C.A."/>
            <person name="Ahrendt S."/>
            <person name="Andreopoulos W."/>
            <person name="He G."/>
            <person name="LaButti K."/>
            <person name="Lipzen A."/>
            <person name="Ng V."/>
            <person name="Riley R."/>
            <person name="Sandor L."/>
            <person name="Barry K."/>
            <person name="Martinez A.T."/>
            <person name="Xiao Y."/>
            <person name="Gibbons J.G."/>
            <person name="Terashima K."/>
            <person name="Hibbett D.S."/>
            <person name="Grigoriev I.V."/>
        </authorList>
    </citation>
    <scope>NUCLEOTIDE SEQUENCE</scope>
    <source>
        <strain evidence="7">ET3784</strain>
    </source>
</reference>
<dbReference type="GO" id="GO:0000981">
    <property type="term" value="F:DNA-binding transcription factor activity, RNA polymerase II-specific"/>
    <property type="evidence" value="ECO:0007669"/>
    <property type="project" value="TreeGrafter"/>
</dbReference>
<feature type="compositionally biased region" description="Polar residues" evidence="5">
    <location>
        <begin position="181"/>
        <end position="202"/>
    </location>
</feature>
<organism evidence="7 8">
    <name type="scientific">Lentinula guzmanii</name>
    <dbReference type="NCBI Taxonomy" id="2804957"/>
    <lineage>
        <taxon>Eukaryota</taxon>
        <taxon>Fungi</taxon>
        <taxon>Dikarya</taxon>
        <taxon>Basidiomycota</taxon>
        <taxon>Agaricomycotina</taxon>
        <taxon>Agaricomycetes</taxon>
        <taxon>Agaricomycetidae</taxon>
        <taxon>Agaricales</taxon>
        <taxon>Marasmiineae</taxon>
        <taxon>Omphalotaceae</taxon>
        <taxon>Lentinula</taxon>
    </lineage>
</organism>
<reference evidence="7" key="2">
    <citation type="journal article" date="2023" name="Proc. Natl. Acad. Sci. U.S.A.">
        <title>A global phylogenomic analysis of the shiitake genus Lentinula.</title>
        <authorList>
            <person name="Sierra-Patev S."/>
            <person name="Min B."/>
            <person name="Naranjo-Ortiz M."/>
            <person name="Looney B."/>
            <person name="Konkel Z."/>
            <person name="Slot J.C."/>
            <person name="Sakamoto Y."/>
            <person name="Steenwyk J.L."/>
            <person name="Rokas A."/>
            <person name="Carro J."/>
            <person name="Camarero S."/>
            <person name="Ferreira P."/>
            <person name="Molpeceres G."/>
            <person name="Ruiz-Duenas F.J."/>
            <person name="Serrano A."/>
            <person name="Henrissat B."/>
            <person name="Drula E."/>
            <person name="Hughes K.W."/>
            <person name="Mata J.L."/>
            <person name="Ishikawa N.K."/>
            <person name="Vargas-Isla R."/>
            <person name="Ushijima S."/>
            <person name="Smith C.A."/>
            <person name="Donoghue J."/>
            <person name="Ahrendt S."/>
            <person name="Andreopoulos W."/>
            <person name="He G."/>
            <person name="LaButti K."/>
            <person name="Lipzen A."/>
            <person name="Ng V."/>
            <person name="Riley R."/>
            <person name="Sandor L."/>
            <person name="Barry K."/>
            <person name="Martinez A.T."/>
            <person name="Xiao Y."/>
            <person name="Gibbons J.G."/>
            <person name="Terashima K."/>
            <person name="Grigoriev I.V."/>
            <person name="Hibbett D."/>
        </authorList>
    </citation>
    <scope>NUCLEOTIDE SEQUENCE</scope>
    <source>
        <strain evidence="7">ET3784</strain>
    </source>
</reference>
<keyword evidence="3" id="KW-0862">Zinc</keyword>
<feature type="domain" description="C2H2-type" evidence="6">
    <location>
        <begin position="296"/>
        <end position="325"/>
    </location>
</feature>
<protein>
    <recommendedName>
        <fullName evidence="6">C2H2-type domain-containing protein</fullName>
    </recommendedName>
</protein>
<sequence length="356" mass="38988">MTIQSPSFISDLEHILPVETDGPLNPSIRGITSDAYLIQSLAISSSSDHIAIESTNNNLEIHPDAAGLPGHCQPGLGVAFISYNSSSGVAPPDDNISSAFDRLRLDEYAARVSTSRPSLSLQLPTSPWHSNPSSPSQIYSHQGSPYSSCSDFSPNLLMPTHHQGPDTSRDNERWPIGSGRGQSLSDSAFHTPWRSRSSSVTSEEYHSHSGWGRGSSVVSDASEFSFHIDPRLLSSPRSTTQSHLTESSSDNGLPVSVSPHECSSSSHEPNSGPHTHVATRKIRIASERRRKRGARFFCEVPGCNGSFTAKHNLINHTNSHEGVRKFKCNLCEKRFITNAVLKRHIRKCRMRLSSKE</sequence>
<dbReference type="Proteomes" id="UP001176059">
    <property type="component" value="Unassembled WGS sequence"/>
</dbReference>
<feature type="region of interest" description="Disordered" evidence="5">
    <location>
        <begin position="119"/>
        <end position="214"/>
    </location>
</feature>
<feature type="compositionally biased region" description="Polar residues" evidence="5">
    <location>
        <begin position="119"/>
        <end position="153"/>
    </location>
</feature>
<evidence type="ECO:0000313" key="7">
    <source>
        <dbReference type="EMBL" id="KAJ3732436.1"/>
    </source>
</evidence>
<evidence type="ECO:0000256" key="4">
    <source>
        <dbReference type="PROSITE-ProRule" id="PRU00042"/>
    </source>
</evidence>
<feature type="compositionally biased region" description="Low complexity" evidence="5">
    <location>
        <begin position="255"/>
        <end position="271"/>
    </location>
</feature>
<accession>A0AA38N079</accession>
<dbReference type="PANTHER" id="PTHR23235">
    <property type="entry name" value="KRUEPPEL-LIKE TRANSCRIPTION FACTOR"/>
    <property type="match status" value="1"/>
</dbReference>
<gene>
    <name evidence="7" type="ORF">DFJ43DRAFT_1073972</name>
</gene>
<evidence type="ECO:0000259" key="6">
    <source>
        <dbReference type="PROSITE" id="PS50157"/>
    </source>
</evidence>
<dbReference type="GO" id="GO:0000978">
    <property type="term" value="F:RNA polymerase II cis-regulatory region sequence-specific DNA binding"/>
    <property type="evidence" value="ECO:0007669"/>
    <property type="project" value="TreeGrafter"/>
</dbReference>
<dbReference type="Gene3D" id="3.30.160.60">
    <property type="entry name" value="Classic Zinc Finger"/>
    <property type="match status" value="2"/>
</dbReference>
<evidence type="ECO:0000256" key="3">
    <source>
        <dbReference type="ARBA" id="ARBA00022833"/>
    </source>
</evidence>
<dbReference type="SUPFAM" id="SSF57667">
    <property type="entry name" value="beta-beta-alpha zinc fingers"/>
    <property type="match status" value="1"/>
</dbReference>
<feature type="region of interest" description="Disordered" evidence="5">
    <location>
        <begin position="232"/>
        <end position="278"/>
    </location>
</feature>
<feature type="compositionally biased region" description="Polar residues" evidence="5">
    <location>
        <begin position="235"/>
        <end position="251"/>
    </location>
</feature>
<comment type="caution">
    <text evidence="7">The sequence shown here is derived from an EMBL/GenBank/DDBJ whole genome shotgun (WGS) entry which is preliminary data.</text>
</comment>
<keyword evidence="2 4" id="KW-0863">Zinc-finger</keyword>